<dbReference type="InterPro" id="IPR035892">
    <property type="entry name" value="C2_domain_sf"/>
</dbReference>
<evidence type="ECO:0000313" key="4">
    <source>
        <dbReference type="EMBL" id="BES89465.1"/>
    </source>
</evidence>
<evidence type="ECO:0000256" key="1">
    <source>
        <dbReference type="ARBA" id="ARBA00010672"/>
    </source>
</evidence>
<feature type="compositionally biased region" description="Pro residues" evidence="2">
    <location>
        <begin position="436"/>
        <end position="448"/>
    </location>
</feature>
<dbReference type="PANTHER" id="PTHR13076:SF9">
    <property type="entry name" value="COILED-COIL AND C2 DOMAIN-CONTAINING PROTEIN 1-LIKE"/>
    <property type="match status" value="1"/>
</dbReference>
<evidence type="ECO:0000259" key="3">
    <source>
        <dbReference type="PROSITE" id="PS50004"/>
    </source>
</evidence>
<comment type="similarity">
    <text evidence="1">Belongs to the CC2D1 family.</text>
</comment>
<feature type="region of interest" description="Disordered" evidence="2">
    <location>
        <begin position="1"/>
        <end position="22"/>
    </location>
</feature>
<accession>A0ABN7AB15</accession>
<proteinExistence type="inferred from homology"/>
<feature type="region of interest" description="Disordered" evidence="2">
    <location>
        <begin position="314"/>
        <end position="411"/>
    </location>
</feature>
<dbReference type="InterPro" id="IPR006608">
    <property type="entry name" value="CC2D1A/B_DM14"/>
</dbReference>
<evidence type="ECO:0000313" key="5">
    <source>
        <dbReference type="Proteomes" id="UP001307889"/>
    </source>
</evidence>
<feature type="compositionally biased region" description="Pro residues" evidence="2">
    <location>
        <begin position="456"/>
        <end position="485"/>
    </location>
</feature>
<keyword evidence="5" id="KW-1185">Reference proteome</keyword>
<dbReference type="InterPro" id="IPR037772">
    <property type="entry name" value="C2_Freud"/>
</dbReference>
<dbReference type="CDD" id="cd08690">
    <property type="entry name" value="C2_Freud-1"/>
    <property type="match status" value="1"/>
</dbReference>
<dbReference type="SUPFAM" id="SSF49562">
    <property type="entry name" value="C2 domain (Calcium/lipid-binding domain, CaLB)"/>
    <property type="match status" value="1"/>
</dbReference>
<dbReference type="PANTHER" id="PTHR13076">
    <property type="entry name" value="COILED-COIL AND C2 DOMAIN-CONTAINING PROTEIN 1-LIKE"/>
    <property type="match status" value="1"/>
</dbReference>
<dbReference type="Proteomes" id="UP001307889">
    <property type="component" value="Chromosome 1"/>
</dbReference>
<dbReference type="PROSITE" id="PS50004">
    <property type="entry name" value="C2"/>
    <property type="match status" value="1"/>
</dbReference>
<dbReference type="Pfam" id="PF21528">
    <property type="entry name" value="CC2D1A-B_DM14"/>
    <property type="match status" value="3"/>
</dbReference>
<dbReference type="Pfam" id="PF00168">
    <property type="entry name" value="C2"/>
    <property type="match status" value="1"/>
</dbReference>
<name>A0ABN7AB15_9HEMI</name>
<sequence>MPRVAPTKKPRQKNRDASQIGIFAVPDLDADLGGDDDLDDDEDLEAELNAILASGPPKPKPKKSLPQPAPTVNLDKMVAESMRDIPSDEDLSGDEDDPALLAELQAVSGLDQEPEDEPPKILQPVSSSSLDTLKLLDERIAMYMQAEENSKAVGDTMKVRRLQRGLKTLTELVKKAQSGAVIDEADIPMPVSIAAKKPQEDATAERQPEIFDPIDIDTGLPAPLLPQRAAPPAPPPRPSVAMATAQPLAPVSDVSDTSSSIVPIDQEVMKILTERRDQYKRAAVTAKRSGNTADALGFVKIAKKFDSVIQEATLGRPVDLSTMPPPPPGSNESNTPVAPPTPVPAPAEPPTQTSSPAMPDSGIEAEPRELPEGPPPPATVMEALEQRLSKFKEQEENAKKEGNTSKVRRMGRIVKQYQDAIKLHKAGKPIPVDELPTPPGYAPIPVPGAPQATAPQAPPPDRPSGPAPSVSPAPRPAPLSTPKPEGPSTSPQQPLTKAETRQDKQMRLLMQKQQQFKDAALKAKQSGDLQLAKEYLRQYKCFDPLVEATKNGIPVDMSTLPAPPGSSKAIEKEFEIVKMEDCIPGSTSEIYNQLITDLQQQLKLCMETRAHFKAIGDVASANKFEQLAITSKKDLDTVKIACNKDAPVPKFHYERRTFEIVRCNTDLTDSELEIHIIQGVNYNVPNPKEIDTYIKFEFPAASNEEPKRDKTSTVYNTNNPAYDAKFVLTIPRNNRAFQRLFKRHSLKLEIWSKGGFLRSDSLVGTVSIKLLPLETKCTIHDSFDVMDGRRPLGGKLEAKIRLRHPIQTKQVEQLQEKWCVVDL</sequence>
<dbReference type="InterPro" id="IPR039725">
    <property type="entry name" value="CC2D1A/B"/>
</dbReference>
<feature type="compositionally biased region" description="Basic residues" evidence="2">
    <location>
        <begin position="1"/>
        <end position="12"/>
    </location>
</feature>
<protein>
    <submittedName>
        <fullName evidence="4">DM14</fullName>
    </submittedName>
</protein>
<reference evidence="4 5" key="1">
    <citation type="submission" date="2023-09" db="EMBL/GenBank/DDBJ databases">
        <title>Nesidiocoris tenuis whole genome shotgun sequence.</title>
        <authorList>
            <person name="Shibata T."/>
            <person name="Shimoda M."/>
            <person name="Kobayashi T."/>
            <person name="Uehara T."/>
        </authorList>
    </citation>
    <scope>NUCLEOTIDE SEQUENCE [LARGE SCALE GENOMIC DNA]</scope>
    <source>
        <strain evidence="4 5">Japan</strain>
    </source>
</reference>
<feature type="domain" description="C2" evidence="3">
    <location>
        <begin position="652"/>
        <end position="783"/>
    </location>
</feature>
<dbReference type="SMART" id="SM00239">
    <property type="entry name" value="C2"/>
    <property type="match status" value="1"/>
</dbReference>
<gene>
    <name evidence="4" type="ORF">NTJ_02272</name>
</gene>
<feature type="region of interest" description="Disordered" evidence="2">
    <location>
        <begin position="52"/>
        <end position="99"/>
    </location>
</feature>
<feature type="compositionally biased region" description="Basic and acidic residues" evidence="2">
    <location>
        <begin position="384"/>
        <end position="403"/>
    </location>
</feature>
<feature type="compositionally biased region" description="Basic and acidic residues" evidence="2">
    <location>
        <begin position="77"/>
        <end position="86"/>
    </location>
</feature>
<organism evidence="4 5">
    <name type="scientific">Nesidiocoris tenuis</name>
    <dbReference type="NCBI Taxonomy" id="355587"/>
    <lineage>
        <taxon>Eukaryota</taxon>
        <taxon>Metazoa</taxon>
        <taxon>Ecdysozoa</taxon>
        <taxon>Arthropoda</taxon>
        <taxon>Hexapoda</taxon>
        <taxon>Insecta</taxon>
        <taxon>Pterygota</taxon>
        <taxon>Neoptera</taxon>
        <taxon>Paraneoptera</taxon>
        <taxon>Hemiptera</taxon>
        <taxon>Heteroptera</taxon>
        <taxon>Panheteroptera</taxon>
        <taxon>Cimicomorpha</taxon>
        <taxon>Miridae</taxon>
        <taxon>Dicyphina</taxon>
        <taxon>Nesidiocoris</taxon>
    </lineage>
</organism>
<feature type="compositionally biased region" description="Acidic residues" evidence="2">
    <location>
        <begin position="87"/>
        <end position="98"/>
    </location>
</feature>
<feature type="region of interest" description="Disordered" evidence="2">
    <location>
        <begin position="423"/>
        <end position="502"/>
    </location>
</feature>
<dbReference type="SMART" id="SM00685">
    <property type="entry name" value="DM14"/>
    <property type="match status" value="4"/>
</dbReference>
<dbReference type="Gene3D" id="2.60.40.150">
    <property type="entry name" value="C2 domain"/>
    <property type="match status" value="1"/>
</dbReference>
<dbReference type="InterPro" id="IPR000008">
    <property type="entry name" value="C2_dom"/>
</dbReference>
<feature type="region of interest" description="Disordered" evidence="2">
    <location>
        <begin position="107"/>
        <end position="126"/>
    </location>
</feature>
<feature type="compositionally biased region" description="Basic and acidic residues" evidence="2">
    <location>
        <begin position="197"/>
        <end position="209"/>
    </location>
</feature>
<feature type="region of interest" description="Disordered" evidence="2">
    <location>
        <begin position="195"/>
        <end position="258"/>
    </location>
</feature>
<feature type="compositionally biased region" description="Pro residues" evidence="2">
    <location>
        <begin position="337"/>
        <end position="349"/>
    </location>
</feature>
<evidence type="ECO:0000256" key="2">
    <source>
        <dbReference type="SAM" id="MobiDB-lite"/>
    </source>
</evidence>
<dbReference type="EMBL" id="AP028909">
    <property type="protein sequence ID" value="BES89465.1"/>
    <property type="molecule type" value="Genomic_DNA"/>
</dbReference>
<feature type="compositionally biased region" description="Pro residues" evidence="2">
    <location>
        <begin position="229"/>
        <end position="238"/>
    </location>
</feature>